<dbReference type="FunCoup" id="G0MZS9">
    <property type="interactions" value="1821"/>
</dbReference>
<evidence type="ECO:0000259" key="13">
    <source>
        <dbReference type="PROSITE" id="PS51843"/>
    </source>
</evidence>
<dbReference type="InterPro" id="IPR035500">
    <property type="entry name" value="NHR-like_dom_sf"/>
</dbReference>
<dbReference type="InterPro" id="IPR013088">
    <property type="entry name" value="Znf_NHR/GATA"/>
</dbReference>
<evidence type="ECO:0000313" key="14">
    <source>
        <dbReference type="EMBL" id="EGT48622.1"/>
    </source>
</evidence>
<dbReference type="PRINTS" id="PR00047">
    <property type="entry name" value="STROIDFINGER"/>
</dbReference>
<dbReference type="SMART" id="SM00430">
    <property type="entry name" value="HOLI"/>
    <property type="match status" value="1"/>
</dbReference>
<proteinExistence type="inferred from homology"/>
<comment type="similarity">
    <text evidence="10">Belongs to the nuclear hormone receptor family.</text>
</comment>
<feature type="compositionally biased region" description="Low complexity" evidence="11">
    <location>
        <begin position="50"/>
        <end position="61"/>
    </location>
</feature>
<dbReference type="EMBL" id="GL379823">
    <property type="protein sequence ID" value="EGT48622.1"/>
    <property type="molecule type" value="Genomic_DNA"/>
</dbReference>
<feature type="domain" description="NR LBD" evidence="13">
    <location>
        <begin position="202"/>
        <end position="476"/>
    </location>
</feature>
<dbReference type="CDD" id="cd06157">
    <property type="entry name" value="NR_LBD"/>
    <property type="match status" value="1"/>
</dbReference>
<keyword evidence="6 10" id="KW-0238">DNA-binding</keyword>
<evidence type="ECO:0000256" key="9">
    <source>
        <dbReference type="ARBA" id="ARBA00023242"/>
    </source>
</evidence>
<dbReference type="SUPFAM" id="SSF57716">
    <property type="entry name" value="Glucocorticoid receptor-like (DNA-binding domain)"/>
    <property type="match status" value="1"/>
</dbReference>
<feature type="region of interest" description="Disordered" evidence="11">
    <location>
        <begin position="43"/>
        <end position="66"/>
    </location>
</feature>
<reference evidence="15" key="1">
    <citation type="submission" date="2011-07" db="EMBL/GenBank/DDBJ databases">
        <authorList>
            <consortium name="Caenorhabditis brenneri Sequencing and Analysis Consortium"/>
            <person name="Wilson R.K."/>
        </authorList>
    </citation>
    <scope>NUCLEOTIDE SEQUENCE [LARGE SCALE GENOMIC DNA]</scope>
    <source>
        <strain evidence="15">PB2801</strain>
    </source>
</reference>
<dbReference type="HOGENOM" id="CLU_042573_0_0_1"/>
<dbReference type="GO" id="GO:0043565">
    <property type="term" value="F:sequence-specific DNA binding"/>
    <property type="evidence" value="ECO:0007669"/>
    <property type="project" value="InterPro"/>
</dbReference>
<keyword evidence="9 10" id="KW-0539">Nucleus</keyword>
<evidence type="ECO:0000256" key="7">
    <source>
        <dbReference type="ARBA" id="ARBA00023163"/>
    </source>
</evidence>
<dbReference type="PROSITE" id="PS51030">
    <property type="entry name" value="NUCLEAR_REC_DBD_2"/>
    <property type="match status" value="1"/>
</dbReference>
<evidence type="ECO:0000256" key="11">
    <source>
        <dbReference type="SAM" id="MobiDB-lite"/>
    </source>
</evidence>
<evidence type="ECO:0000256" key="1">
    <source>
        <dbReference type="ARBA" id="ARBA00004123"/>
    </source>
</evidence>
<feature type="domain" description="Nuclear receptor" evidence="12">
    <location>
        <begin position="75"/>
        <end position="150"/>
    </location>
</feature>
<dbReference type="PROSITE" id="PS51843">
    <property type="entry name" value="NR_LBD"/>
    <property type="match status" value="1"/>
</dbReference>
<dbReference type="InParanoid" id="G0MZS9"/>
<dbReference type="Gene3D" id="1.10.565.10">
    <property type="entry name" value="Retinoid X Receptor"/>
    <property type="match status" value="1"/>
</dbReference>
<dbReference type="Pfam" id="PF00104">
    <property type="entry name" value="Hormone_recep"/>
    <property type="match status" value="1"/>
</dbReference>
<keyword evidence="5 10" id="KW-0805">Transcription regulation</keyword>
<evidence type="ECO:0000256" key="10">
    <source>
        <dbReference type="RuleBase" id="RU004334"/>
    </source>
</evidence>
<keyword evidence="4 10" id="KW-0862">Zinc</keyword>
<dbReference type="AlphaFoldDB" id="G0MZS9"/>
<keyword evidence="2 10" id="KW-0479">Metal-binding</keyword>
<evidence type="ECO:0000256" key="3">
    <source>
        <dbReference type="ARBA" id="ARBA00022771"/>
    </source>
</evidence>
<dbReference type="SUPFAM" id="SSF48508">
    <property type="entry name" value="Nuclear receptor ligand-binding domain"/>
    <property type="match status" value="1"/>
</dbReference>
<dbReference type="InterPro" id="IPR001628">
    <property type="entry name" value="Znf_hrmn_rcpt"/>
</dbReference>
<dbReference type="OrthoDB" id="5808658at2759"/>
<evidence type="ECO:0000256" key="2">
    <source>
        <dbReference type="ARBA" id="ARBA00022723"/>
    </source>
</evidence>
<keyword evidence="3 10" id="KW-0863">Zinc-finger</keyword>
<keyword evidence="7 10" id="KW-0804">Transcription</keyword>
<dbReference type="eggNOG" id="KOG3575">
    <property type="taxonomic scope" value="Eukaryota"/>
</dbReference>
<protein>
    <submittedName>
        <fullName evidence="14">CBN-NHR-277 protein</fullName>
    </submittedName>
</protein>
<dbReference type="SMART" id="SM00399">
    <property type="entry name" value="ZnF_C4"/>
    <property type="match status" value="1"/>
</dbReference>
<dbReference type="GO" id="GO:0005634">
    <property type="term" value="C:nucleus"/>
    <property type="evidence" value="ECO:0007669"/>
    <property type="project" value="UniProtKB-SubCell"/>
</dbReference>
<dbReference type="InterPro" id="IPR000536">
    <property type="entry name" value="Nucl_hrmn_rcpt_lig-bd"/>
</dbReference>
<organism evidence="15">
    <name type="scientific">Caenorhabditis brenneri</name>
    <name type="common">Nematode worm</name>
    <dbReference type="NCBI Taxonomy" id="135651"/>
    <lineage>
        <taxon>Eukaryota</taxon>
        <taxon>Metazoa</taxon>
        <taxon>Ecdysozoa</taxon>
        <taxon>Nematoda</taxon>
        <taxon>Chromadorea</taxon>
        <taxon>Rhabditida</taxon>
        <taxon>Rhabditina</taxon>
        <taxon>Rhabditomorpha</taxon>
        <taxon>Rhabditoidea</taxon>
        <taxon>Rhabditidae</taxon>
        <taxon>Peloderinae</taxon>
        <taxon>Caenorhabditis</taxon>
    </lineage>
</organism>
<accession>G0MZS9</accession>
<dbReference type="Proteomes" id="UP000008068">
    <property type="component" value="Unassembled WGS sequence"/>
</dbReference>
<comment type="subcellular location">
    <subcellularLocation>
        <location evidence="1 10">Nucleus</location>
    </subcellularLocation>
</comment>
<sequence>MLLHKYPTTTDHHLLNSTPNFYSSNSPPFEFAIPVTVTKFEPMFQENDSPDGSPDSDPGPSVVGRLQMPSITPKIKLCEVCGNAGATSHYGGTVCGGCKIFFSRTVQSRKGFVCERGGQCPMNAGKRAKCRACRFQLCLKAHMSPEEVGRLRDMRMGDYTPMVKKEGCIVGYFDESSQPSTSLQDCANQIISFIDVYNYGNNEIGVLNMLVNIERNFENNGLNRVIGSFPKECRANMALLNAIGFPIPICDRIPMDYVRKIFLEDPKTNMKLFWCRNVRHFLEWANANDDLGHFSRKEKTLLIAENFISISCLTSFFGFLKIQREEFERSSEDDKVHPPCSPEWFSEISDLNPEVKISIHRAISEIMEPMDSLDITLEEIILLKYIMLFNEPSRTSDDIDIYRIRCYRLKYCELLRKYIKKQIPDPEKRLARLSELIKIMESVKNTSMYLDKWMTIFHTANTCEMNELLVYDFHVRTWNDVDKSKFYPMSPPPVSPWACSNTPPDGMMAFRSIKREI</sequence>
<gene>
    <name evidence="14" type="primary">Cbn-nhr-277</name>
    <name evidence="14" type="ORF">CAEBREN_14432</name>
</gene>
<dbReference type="PANTHER" id="PTHR24086">
    <property type="entry name" value="NUCLEAR RECEPTOR SUBFAMILY 5 GROUP A"/>
    <property type="match status" value="1"/>
</dbReference>
<keyword evidence="8 10" id="KW-0675">Receptor</keyword>
<evidence type="ECO:0000256" key="4">
    <source>
        <dbReference type="ARBA" id="ARBA00022833"/>
    </source>
</evidence>
<dbReference type="InterPro" id="IPR016355">
    <property type="entry name" value="NR5-like"/>
</dbReference>
<evidence type="ECO:0000256" key="8">
    <source>
        <dbReference type="ARBA" id="ARBA00023170"/>
    </source>
</evidence>
<dbReference type="Gene3D" id="3.30.50.10">
    <property type="entry name" value="Erythroid Transcription Factor GATA-1, subunit A"/>
    <property type="match status" value="1"/>
</dbReference>
<dbReference type="STRING" id="135651.G0MZS9"/>
<evidence type="ECO:0000313" key="15">
    <source>
        <dbReference type="Proteomes" id="UP000008068"/>
    </source>
</evidence>
<evidence type="ECO:0000259" key="12">
    <source>
        <dbReference type="PROSITE" id="PS51030"/>
    </source>
</evidence>
<dbReference type="Pfam" id="PF00105">
    <property type="entry name" value="zf-C4"/>
    <property type="match status" value="1"/>
</dbReference>
<dbReference type="PROSITE" id="PS00031">
    <property type="entry name" value="NUCLEAR_REC_DBD_1"/>
    <property type="match status" value="1"/>
</dbReference>
<keyword evidence="15" id="KW-1185">Reference proteome</keyword>
<evidence type="ECO:0000256" key="6">
    <source>
        <dbReference type="ARBA" id="ARBA00023125"/>
    </source>
</evidence>
<dbReference type="GO" id="GO:0008270">
    <property type="term" value="F:zinc ion binding"/>
    <property type="evidence" value="ECO:0007669"/>
    <property type="project" value="UniProtKB-KW"/>
</dbReference>
<evidence type="ECO:0000256" key="5">
    <source>
        <dbReference type="ARBA" id="ARBA00023015"/>
    </source>
</evidence>
<dbReference type="GO" id="GO:0004879">
    <property type="term" value="F:nuclear receptor activity"/>
    <property type="evidence" value="ECO:0007669"/>
    <property type="project" value="InterPro"/>
</dbReference>
<dbReference type="PANTHER" id="PTHR24086:SF25">
    <property type="entry name" value="NUCLEAR HORMONE RECEPTOR FTZ-F1 BETA"/>
    <property type="match status" value="1"/>
</dbReference>
<name>G0MZS9_CAEBE</name>